<accession>A0A3M6T8T8</accession>
<protein>
    <submittedName>
        <fullName evidence="2">Uncharacterized protein</fullName>
    </submittedName>
</protein>
<evidence type="ECO:0000313" key="3">
    <source>
        <dbReference type="Proteomes" id="UP000275408"/>
    </source>
</evidence>
<organism evidence="2 3">
    <name type="scientific">Pocillopora damicornis</name>
    <name type="common">Cauliflower coral</name>
    <name type="synonym">Millepora damicornis</name>
    <dbReference type="NCBI Taxonomy" id="46731"/>
    <lineage>
        <taxon>Eukaryota</taxon>
        <taxon>Metazoa</taxon>
        <taxon>Cnidaria</taxon>
        <taxon>Anthozoa</taxon>
        <taxon>Hexacorallia</taxon>
        <taxon>Scleractinia</taxon>
        <taxon>Astrocoeniina</taxon>
        <taxon>Pocilloporidae</taxon>
        <taxon>Pocillopora</taxon>
    </lineage>
</organism>
<name>A0A3M6T8T8_POCDA</name>
<keyword evidence="3" id="KW-1185">Reference proteome</keyword>
<proteinExistence type="predicted"/>
<evidence type="ECO:0000256" key="1">
    <source>
        <dbReference type="SAM" id="MobiDB-lite"/>
    </source>
</evidence>
<dbReference type="Proteomes" id="UP000275408">
    <property type="component" value="Unassembled WGS sequence"/>
</dbReference>
<dbReference type="AlphaFoldDB" id="A0A3M6T8T8"/>
<feature type="region of interest" description="Disordered" evidence="1">
    <location>
        <begin position="142"/>
        <end position="163"/>
    </location>
</feature>
<evidence type="ECO:0000313" key="2">
    <source>
        <dbReference type="EMBL" id="RMX37830.1"/>
    </source>
</evidence>
<gene>
    <name evidence="2" type="ORF">pdam_00020038</name>
</gene>
<dbReference type="EMBL" id="RCHS01004072">
    <property type="protein sequence ID" value="RMX37830.1"/>
    <property type="molecule type" value="Genomic_DNA"/>
</dbReference>
<comment type="caution">
    <text evidence="2">The sequence shown here is derived from an EMBL/GenBank/DDBJ whole genome shotgun (WGS) entry which is preliminary data.</text>
</comment>
<sequence>MSICYKHRLSLEKFWRSAKVTCQYPDHDGVRKRIQKLFGEEWLTKAQIQGFFSRLSSSRRRWEGPSPSTAVDNKSDEEFIDEEEVSHMTTVNSVVTEIGLTHNIFCCLFFSRDISALKEKRLFIRLRMIKSPDNAIIRGWGQGGRERAGSGRTGAGSGIYMKA</sequence>
<reference evidence="2 3" key="1">
    <citation type="journal article" date="2018" name="Sci. Rep.">
        <title>Comparative analysis of the Pocillopora damicornis genome highlights role of immune system in coral evolution.</title>
        <authorList>
            <person name="Cunning R."/>
            <person name="Bay R.A."/>
            <person name="Gillette P."/>
            <person name="Baker A.C."/>
            <person name="Traylor-Knowles N."/>
        </authorList>
    </citation>
    <scope>NUCLEOTIDE SEQUENCE [LARGE SCALE GENOMIC DNA]</scope>
    <source>
        <strain evidence="2">RSMAS</strain>
        <tissue evidence="2">Whole animal</tissue>
    </source>
</reference>